<proteinExistence type="predicted"/>
<feature type="region of interest" description="Disordered" evidence="1">
    <location>
        <begin position="1"/>
        <end position="42"/>
    </location>
</feature>
<evidence type="ECO:0000313" key="3">
    <source>
        <dbReference type="Proteomes" id="UP000007881"/>
    </source>
</evidence>
<evidence type="ECO:0000313" key="2">
    <source>
        <dbReference type="EMBL" id="BAM03349.1"/>
    </source>
</evidence>
<protein>
    <submittedName>
        <fullName evidence="2">Uncharacterized protein</fullName>
    </submittedName>
</protein>
<accession>I0IDL1</accession>
<dbReference type="STRING" id="1142394.PSMK_11900"/>
<feature type="compositionally biased region" description="Pro residues" evidence="1">
    <location>
        <begin position="66"/>
        <end position="75"/>
    </location>
</feature>
<organism evidence="2 3">
    <name type="scientific">Phycisphaera mikurensis (strain NBRC 102666 / KCTC 22515 / FYK2301M01)</name>
    <dbReference type="NCBI Taxonomy" id="1142394"/>
    <lineage>
        <taxon>Bacteria</taxon>
        <taxon>Pseudomonadati</taxon>
        <taxon>Planctomycetota</taxon>
        <taxon>Phycisphaerae</taxon>
        <taxon>Phycisphaerales</taxon>
        <taxon>Phycisphaeraceae</taxon>
        <taxon>Phycisphaera</taxon>
    </lineage>
</organism>
<dbReference type="Proteomes" id="UP000007881">
    <property type="component" value="Chromosome"/>
</dbReference>
<dbReference type="HOGENOM" id="CLU_2094571_0_0_0"/>
<reference evidence="2 3" key="1">
    <citation type="submission" date="2012-02" db="EMBL/GenBank/DDBJ databases">
        <title>Complete genome sequence of Phycisphaera mikurensis NBRC 102666.</title>
        <authorList>
            <person name="Ankai A."/>
            <person name="Hosoyama A."/>
            <person name="Terui Y."/>
            <person name="Sekine M."/>
            <person name="Fukai R."/>
            <person name="Kato Y."/>
            <person name="Nakamura S."/>
            <person name="Yamada-Narita S."/>
            <person name="Kawakoshi A."/>
            <person name="Fukunaga Y."/>
            <person name="Yamazaki S."/>
            <person name="Fujita N."/>
        </authorList>
    </citation>
    <scope>NUCLEOTIDE SEQUENCE [LARGE SCALE GENOMIC DNA]</scope>
    <source>
        <strain evidence="3">NBRC 102666 / KCTC 22515 / FYK2301M01</strain>
    </source>
</reference>
<name>I0IDL1_PHYMF</name>
<feature type="region of interest" description="Disordered" evidence="1">
    <location>
        <begin position="66"/>
        <end position="116"/>
    </location>
</feature>
<gene>
    <name evidence="2" type="ordered locus">PSMK_11900</name>
</gene>
<dbReference type="AlphaFoldDB" id="I0IDL1"/>
<dbReference type="KEGG" id="phm:PSMK_11900"/>
<feature type="compositionally biased region" description="Basic residues" evidence="1">
    <location>
        <begin position="1"/>
        <end position="10"/>
    </location>
</feature>
<evidence type="ECO:0000256" key="1">
    <source>
        <dbReference type="SAM" id="MobiDB-lite"/>
    </source>
</evidence>
<sequence length="116" mass="13425">MRLHRPRRSAPRVGPAMGERRRDGDGKRERERERERERAWSAQPPRPVCLRLFVSSSLRLSVPCPPELYAPPHAPHLPRHRHLRGRADDRVPLRRVHQRRPEGPADPAVGDAQLRG</sequence>
<keyword evidence="3" id="KW-1185">Reference proteome</keyword>
<dbReference type="EMBL" id="AP012338">
    <property type="protein sequence ID" value="BAM03349.1"/>
    <property type="molecule type" value="Genomic_DNA"/>
</dbReference>
<feature type="compositionally biased region" description="Basic and acidic residues" evidence="1">
    <location>
        <begin position="18"/>
        <end position="39"/>
    </location>
</feature>